<proteinExistence type="inferred from homology"/>
<evidence type="ECO:0000256" key="3">
    <source>
        <dbReference type="ARBA" id="ARBA00022833"/>
    </source>
</evidence>
<evidence type="ECO:0000313" key="10">
    <source>
        <dbReference type="Proteomes" id="UP001501074"/>
    </source>
</evidence>
<dbReference type="InterPro" id="IPR036874">
    <property type="entry name" value="Carbonic_anhydrase_sf"/>
</dbReference>
<dbReference type="Pfam" id="PF00484">
    <property type="entry name" value="Pro_CA"/>
    <property type="match status" value="1"/>
</dbReference>
<dbReference type="RefSeq" id="WP_231486042.1">
    <property type="nucleotide sequence ID" value="NZ_BAAAZO010000011.1"/>
</dbReference>
<comment type="similarity">
    <text evidence="1 7">Belongs to the beta-class carbonic anhydrase family.</text>
</comment>
<dbReference type="InterPro" id="IPR015892">
    <property type="entry name" value="Carbonic_anhydrase_CS"/>
</dbReference>
<sequence>MTPASTKTDSVKGKSAKKADKSKAKAKGSKSVPGPRRAPEQAPEQQAPDQQRANAAWQRLEEGNQRWASGLSGAALSRTPERRASLVQGQAPFAMVLGCADSRLPTELLFDQGLGDIFVVRTAGHAVDDAVLGSVEYAVAVLGVDLVVVLGHDSCGAVAATAKTLGQGTVPGGYIRDIVERLSCDIASGQQSGLTSLDDLSRHHARSTAELLQNRSGIVRDAVEKNGLGIVAATYELGSGLVRSVPAS</sequence>
<evidence type="ECO:0000313" key="9">
    <source>
        <dbReference type="EMBL" id="GAA3630024.1"/>
    </source>
</evidence>
<dbReference type="PANTHER" id="PTHR11002">
    <property type="entry name" value="CARBONIC ANHYDRASE"/>
    <property type="match status" value="1"/>
</dbReference>
<keyword evidence="3 7" id="KW-0862">Zinc</keyword>
<evidence type="ECO:0000256" key="7">
    <source>
        <dbReference type="RuleBase" id="RU003956"/>
    </source>
</evidence>
<keyword evidence="10" id="KW-1185">Reference proteome</keyword>
<dbReference type="Proteomes" id="UP001501074">
    <property type="component" value="Unassembled WGS sequence"/>
</dbReference>
<feature type="compositionally biased region" description="Basic and acidic residues" evidence="8">
    <location>
        <begin position="9"/>
        <end position="23"/>
    </location>
</feature>
<dbReference type="SUPFAM" id="SSF53056">
    <property type="entry name" value="beta-carbonic anhydrase, cab"/>
    <property type="match status" value="1"/>
</dbReference>
<comment type="function">
    <text evidence="5">Catalyzes the reversible hydration of carbon dioxide to form bicarbonate.</text>
</comment>
<evidence type="ECO:0000256" key="5">
    <source>
        <dbReference type="ARBA" id="ARBA00024993"/>
    </source>
</evidence>
<feature type="compositionally biased region" description="Low complexity" evidence="8">
    <location>
        <begin position="40"/>
        <end position="53"/>
    </location>
</feature>
<dbReference type="EC" id="4.2.1.1" evidence="2 7"/>
<evidence type="ECO:0000256" key="2">
    <source>
        <dbReference type="ARBA" id="ARBA00012925"/>
    </source>
</evidence>
<dbReference type="SMART" id="SM00947">
    <property type="entry name" value="Pro_CA"/>
    <property type="match status" value="1"/>
</dbReference>
<comment type="caution">
    <text evidence="9">The sequence shown here is derived from an EMBL/GenBank/DDBJ whole genome shotgun (WGS) entry which is preliminary data.</text>
</comment>
<comment type="catalytic activity">
    <reaction evidence="6 7">
        <text>hydrogencarbonate + H(+) = CO2 + H2O</text>
        <dbReference type="Rhea" id="RHEA:10748"/>
        <dbReference type="ChEBI" id="CHEBI:15377"/>
        <dbReference type="ChEBI" id="CHEBI:15378"/>
        <dbReference type="ChEBI" id="CHEBI:16526"/>
        <dbReference type="ChEBI" id="CHEBI:17544"/>
        <dbReference type="EC" id="4.2.1.1"/>
    </reaction>
</comment>
<accession>A0ABP7AD93</accession>
<dbReference type="InterPro" id="IPR001765">
    <property type="entry name" value="Carbonic_anhydrase"/>
</dbReference>
<evidence type="ECO:0000256" key="4">
    <source>
        <dbReference type="ARBA" id="ARBA00023239"/>
    </source>
</evidence>
<name>A0ABP7AD93_9ACTN</name>
<dbReference type="PROSITE" id="PS00705">
    <property type="entry name" value="PROK_CO2_ANHYDRASE_2"/>
    <property type="match status" value="1"/>
</dbReference>
<dbReference type="Gene3D" id="3.40.1050.10">
    <property type="entry name" value="Carbonic anhydrase"/>
    <property type="match status" value="1"/>
</dbReference>
<evidence type="ECO:0000256" key="8">
    <source>
        <dbReference type="SAM" id="MobiDB-lite"/>
    </source>
</evidence>
<dbReference type="PANTHER" id="PTHR11002:SF79">
    <property type="entry name" value="CARBONIC ANHYDRASE 2"/>
    <property type="match status" value="1"/>
</dbReference>
<evidence type="ECO:0000256" key="6">
    <source>
        <dbReference type="ARBA" id="ARBA00048348"/>
    </source>
</evidence>
<keyword evidence="4 7" id="KW-0456">Lyase</keyword>
<gene>
    <name evidence="9" type="primary">canB</name>
    <name evidence="9" type="ORF">GCM10022223_54610</name>
</gene>
<reference evidence="10" key="1">
    <citation type="journal article" date="2019" name="Int. J. Syst. Evol. Microbiol.">
        <title>The Global Catalogue of Microorganisms (GCM) 10K type strain sequencing project: providing services to taxonomists for standard genome sequencing and annotation.</title>
        <authorList>
            <consortium name="The Broad Institute Genomics Platform"/>
            <consortium name="The Broad Institute Genome Sequencing Center for Infectious Disease"/>
            <person name="Wu L."/>
            <person name="Ma J."/>
        </authorList>
    </citation>
    <scope>NUCLEOTIDE SEQUENCE [LARGE SCALE GENOMIC DNA]</scope>
    <source>
        <strain evidence="10">JCM 16902</strain>
    </source>
</reference>
<dbReference type="EMBL" id="BAAAZO010000011">
    <property type="protein sequence ID" value="GAA3630024.1"/>
    <property type="molecule type" value="Genomic_DNA"/>
</dbReference>
<organism evidence="9 10">
    <name type="scientific">Kineosporia mesophila</name>
    <dbReference type="NCBI Taxonomy" id="566012"/>
    <lineage>
        <taxon>Bacteria</taxon>
        <taxon>Bacillati</taxon>
        <taxon>Actinomycetota</taxon>
        <taxon>Actinomycetes</taxon>
        <taxon>Kineosporiales</taxon>
        <taxon>Kineosporiaceae</taxon>
        <taxon>Kineosporia</taxon>
    </lineage>
</organism>
<protein>
    <recommendedName>
        <fullName evidence="2 7">Carbonic anhydrase</fullName>
        <ecNumber evidence="2 7">4.2.1.1</ecNumber>
    </recommendedName>
    <alternativeName>
        <fullName evidence="7">Carbonate dehydratase</fullName>
    </alternativeName>
</protein>
<evidence type="ECO:0000256" key="1">
    <source>
        <dbReference type="ARBA" id="ARBA00006217"/>
    </source>
</evidence>
<feature type="region of interest" description="Disordered" evidence="8">
    <location>
        <begin position="1"/>
        <end position="56"/>
    </location>
</feature>
<comment type="function">
    <text evidence="7">Reversible hydration of carbon dioxide.</text>
</comment>